<keyword evidence="1" id="KW-0472">Membrane</keyword>
<gene>
    <name evidence="2" type="ORF">DIY07_09680</name>
</gene>
<feature type="transmembrane region" description="Helical" evidence="1">
    <location>
        <begin position="209"/>
        <end position="233"/>
    </location>
</feature>
<comment type="caution">
    <text evidence="2">The sequence shown here is derived from an EMBL/GenBank/DDBJ whole genome shotgun (WGS) entry which is preliminary data.</text>
</comment>
<dbReference type="Proteomes" id="UP000269148">
    <property type="component" value="Unassembled WGS sequence"/>
</dbReference>
<dbReference type="EMBL" id="QLQD01000082">
    <property type="protein sequence ID" value="RLU54890.1"/>
    <property type="molecule type" value="Genomic_DNA"/>
</dbReference>
<evidence type="ECO:0000256" key="1">
    <source>
        <dbReference type="SAM" id="Phobius"/>
    </source>
</evidence>
<sequence>MDIDIFIKLFNWLFNHLLVFINLGTFILTIILSIRNQYQPFIEAKHQQILNDILFPFYESIELHLFEPITKENKTVRLQQLNHFIQEMRSHQLFYLLGSSLTSHLLIIENDYIKCSNSDLKTLNNHYYAFSNDYFKLSWAVRKNLKIETNEYHYKKRLYHLTTAEHAFYRLHPKQLFPIVGFLLFFSFYLCFIFWVMTSYSVEQKMKAMFLIIAGSAMIFIIYVASLLIFPFLKWVYHYFKKWIKGITRPN</sequence>
<accession>A0A3L8G4R1</accession>
<dbReference type="RefSeq" id="WP_121792130.1">
    <property type="nucleotide sequence ID" value="NZ_QLQC01000083.1"/>
</dbReference>
<reference evidence="2 3" key="1">
    <citation type="submission" date="2018-06" db="EMBL/GenBank/DDBJ databases">
        <title>Mutators as drivers of adaptation in pathogenic bacteria and a risk factor for host jumps and vaccine escape.</title>
        <authorList>
            <person name="Barnes A.C."/>
            <person name="Silayeva O."/>
        </authorList>
    </citation>
    <scope>NUCLEOTIDE SEQUENCE [LARGE SCALE GENOMIC DNA]</scope>
    <source>
        <strain evidence="2 3">QMA0445</strain>
    </source>
</reference>
<keyword evidence="1" id="KW-1133">Transmembrane helix</keyword>
<feature type="transmembrane region" description="Helical" evidence="1">
    <location>
        <begin position="12"/>
        <end position="34"/>
    </location>
</feature>
<organism evidence="2 3">
    <name type="scientific">Streptococcus iniae</name>
    <name type="common">Streptococcus shiloi</name>
    <dbReference type="NCBI Taxonomy" id="1346"/>
    <lineage>
        <taxon>Bacteria</taxon>
        <taxon>Bacillati</taxon>
        <taxon>Bacillota</taxon>
        <taxon>Bacilli</taxon>
        <taxon>Lactobacillales</taxon>
        <taxon>Streptococcaceae</taxon>
        <taxon>Streptococcus</taxon>
    </lineage>
</organism>
<evidence type="ECO:0000313" key="3">
    <source>
        <dbReference type="Proteomes" id="UP000269148"/>
    </source>
</evidence>
<name>A0A3L8G4R1_STRIN</name>
<keyword evidence="1" id="KW-0812">Transmembrane</keyword>
<feature type="transmembrane region" description="Helical" evidence="1">
    <location>
        <begin position="176"/>
        <end position="197"/>
    </location>
</feature>
<dbReference type="AlphaFoldDB" id="A0A3L8G4R1"/>
<proteinExistence type="predicted"/>
<protein>
    <submittedName>
        <fullName evidence="2">Uncharacterized protein</fullName>
    </submittedName>
</protein>
<evidence type="ECO:0000313" key="2">
    <source>
        <dbReference type="EMBL" id="RLU54890.1"/>
    </source>
</evidence>